<keyword evidence="10" id="KW-1185">Reference proteome</keyword>
<evidence type="ECO:0000259" key="8">
    <source>
        <dbReference type="Pfam" id="PF01435"/>
    </source>
</evidence>
<feature type="transmembrane region" description="Helical" evidence="7">
    <location>
        <begin position="193"/>
        <end position="216"/>
    </location>
</feature>
<evidence type="ECO:0000313" key="10">
    <source>
        <dbReference type="Proteomes" id="UP000264006"/>
    </source>
</evidence>
<dbReference type="EMBL" id="CP031165">
    <property type="protein sequence ID" value="AXV06992.1"/>
    <property type="molecule type" value="Genomic_DNA"/>
</dbReference>
<dbReference type="OrthoDB" id="9781930at2"/>
<evidence type="ECO:0000256" key="7">
    <source>
        <dbReference type="SAM" id="Phobius"/>
    </source>
</evidence>
<dbReference type="InterPro" id="IPR001915">
    <property type="entry name" value="Peptidase_M48"/>
</dbReference>
<keyword evidence="7" id="KW-1133">Transmembrane helix</keyword>
<dbReference type="GO" id="GO:0006508">
    <property type="term" value="P:proteolysis"/>
    <property type="evidence" value="ECO:0007669"/>
    <property type="project" value="UniProtKB-KW"/>
</dbReference>
<evidence type="ECO:0000256" key="5">
    <source>
        <dbReference type="ARBA" id="ARBA00023049"/>
    </source>
</evidence>
<feature type="transmembrane region" description="Helical" evidence="7">
    <location>
        <begin position="19"/>
        <end position="38"/>
    </location>
</feature>
<organism evidence="9 10">
    <name type="scientific">Euzebya pacifica</name>
    <dbReference type="NCBI Taxonomy" id="1608957"/>
    <lineage>
        <taxon>Bacteria</taxon>
        <taxon>Bacillati</taxon>
        <taxon>Actinomycetota</taxon>
        <taxon>Nitriliruptoria</taxon>
        <taxon>Euzebyales</taxon>
    </lineage>
</organism>
<feature type="transmembrane region" description="Helical" evidence="7">
    <location>
        <begin position="169"/>
        <end position="186"/>
    </location>
</feature>
<dbReference type="GO" id="GO:0046872">
    <property type="term" value="F:metal ion binding"/>
    <property type="evidence" value="ECO:0007669"/>
    <property type="project" value="UniProtKB-KW"/>
</dbReference>
<feature type="domain" description="Peptidase M48" evidence="8">
    <location>
        <begin position="225"/>
        <end position="422"/>
    </location>
</feature>
<dbReference type="Proteomes" id="UP000264006">
    <property type="component" value="Chromosome"/>
</dbReference>
<keyword evidence="4 6" id="KW-0862">Zinc</keyword>
<dbReference type="KEGG" id="euz:DVS28_a2310"/>
<keyword evidence="3 6" id="KW-0378">Hydrolase</keyword>
<sequence>MTSDDATVSTARAGSRLSVLWWALAGLAVLGAVLGEVVRPLADAVGRADLVAAGVPPAVLAEADAYRAGLRPLAITSLLLRVAVGLVVLLPAVRRRVAGRLRPRSDRLAAAGRRQLRPLVAGLLGGVVWVVSDLVRLPLQWIAVQRAVDVGLVTQSTGEWLRDWAVVHGPYWLGVVAVVTLVAWLVERRPRDWVPVAGLSLGVAGVALVLLSPLLFEPLLLSFRPLEDPELRADIDRLADLALGEAPDRVLVADASRRTTASNAYVSGLGGTRRIVLYDTLLADAPHDQVLAIVAHELAHDANRDLERTAAAILGGSVVAVAAVQVLFGRRLRDHDGHVRPEMTVAIVGVGLVLAVASAPVERWSSRRAESAADATALELTGDPDTFVAMMVGLAQRNLSDPDPPDWAVSLWFSHPPVAERIGRGLGQ</sequence>
<name>A0A346XXP5_9ACTN</name>
<proteinExistence type="inferred from homology"/>
<dbReference type="PANTHER" id="PTHR10120">
    <property type="entry name" value="CAAX PRENYL PROTEASE 1"/>
    <property type="match status" value="1"/>
</dbReference>
<dbReference type="AlphaFoldDB" id="A0A346XXP5"/>
<keyword evidence="5 6" id="KW-0482">Metalloprotease</keyword>
<keyword evidence="1 6" id="KW-0645">Protease</keyword>
<keyword evidence="7" id="KW-0472">Membrane</keyword>
<evidence type="ECO:0000256" key="1">
    <source>
        <dbReference type="ARBA" id="ARBA00022670"/>
    </source>
</evidence>
<keyword evidence="7" id="KW-0812">Transmembrane</keyword>
<evidence type="ECO:0000256" key="3">
    <source>
        <dbReference type="ARBA" id="ARBA00022801"/>
    </source>
</evidence>
<gene>
    <name evidence="9" type="ORF">DVS28_a2310</name>
</gene>
<dbReference type="Gene3D" id="3.30.2010.10">
    <property type="entry name" value="Metalloproteases ('zincins'), catalytic domain"/>
    <property type="match status" value="1"/>
</dbReference>
<keyword evidence="2" id="KW-0479">Metal-binding</keyword>
<accession>A0A346XXP5</accession>
<feature type="transmembrane region" description="Helical" evidence="7">
    <location>
        <begin position="73"/>
        <end position="93"/>
    </location>
</feature>
<dbReference type="RefSeq" id="WP_114591558.1">
    <property type="nucleotide sequence ID" value="NZ_CP031165.1"/>
</dbReference>
<reference evidence="9 10" key="1">
    <citation type="submission" date="2018-09" db="EMBL/GenBank/DDBJ databases">
        <title>Complete genome sequence of Euzebya sp. DY32-46 isolated from seawater of Pacific Ocean.</title>
        <authorList>
            <person name="Xu L."/>
            <person name="Wu Y.-H."/>
            <person name="Xu X.-W."/>
        </authorList>
    </citation>
    <scope>NUCLEOTIDE SEQUENCE [LARGE SCALE GENOMIC DNA]</scope>
    <source>
        <strain evidence="9 10">DY32-46</strain>
    </source>
</reference>
<evidence type="ECO:0000313" key="9">
    <source>
        <dbReference type="EMBL" id="AXV06992.1"/>
    </source>
</evidence>
<dbReference type="Pfam" id="PF01435">
    <property type="entry name" value="Peptidase_M48"/>
    <property type="match status" value="1"/>
</dbReference>
<protein>
    <submittedName>
        <fullName evidence="9">Ste24 endopeptidase</fullName>
    </submittedName>
</protein>
<comment type="similarity">
    <text evidence="6">Belongs to the peptidase M48 family.</text>
</comment>
<comment type="cofactor">
    <cofactor evidence="6">
        <name>Zn(2+)</name>
        <dbReference type="ChEBI" id="CHEBI:29105"/>
    </cofactor>
    <text evidence="6">Binds 1 zinc ion per subunit.</text>
</comment>
<evidence type="ECO:0000256" key="6">
    <source>
        <dbReference type="RuleBase" id="RU003983"/>
    </source>
</evidence>
<evidence type="ECO:0000256" key="2">
    <source>
        <dbReference type="ARBA" id="ARBA00022723"/>
    </source>
</evidence>
<evidence type="ECO:0000256" key="4">
    <source>
        <dbReference type="ARBA" id="ARBA00022833"/>
    </source>
</evidence>
<dbReference type="GO" id="GO:0004222">
    <property type="term" value="F:metalloendopeptidase activity"/>
    <property type="evidence" value="ECO:0007669"/>
    <property type="project" value="InterPro"/>
</dbReference>